<evidence type="ECO:0008006" key="5">
    <source>
        <dbReference type="Google" id="ProtNLM"/>
    </source>
</evidence>
<dbReference type="RefSeq" id="WP_264846988.1">
    <property type="nucleotide sequence ID" value="NZ_BPMA01000037.1"/>
</dbReference>
<protein>
    <recommendedName>
        <fullName evidence="5">GLPGLI family protein</fullName>
    </recommendedName>
</protein>
<organism evidence="1 3">
    <name type="scientific">Capnocytophaga catalasegens</name>
    <dbReference type="NCBI Taxonomy" id="1004260"/>
    <lineage>
        <taxon>Bacteria</taxon>
        <taxon>Pseudomonadati</taxon>
        <taxon>Bacteroidota</taxon>
        <taxon>Flavobacteriia</taxon>
        <taxon>Flavobacteriales</taxon>
        <taxon>Flavobacteriaceae</taxon>
        <taxon>Capnocytophaga</taxon>
    </lineage>
</organism>
<name>A0AAV5AY62_9FLAO</name>
<sequence>MKPIVFIISYLCTYLVQAQEEKKIYVLIDNKKSNLFTFEKKYYKKYDSYDATIKVFFKESKRRYAKEDEILAQPINNYYEFRSYKKPIEMKCIDNLKIYTIEDIRDKEELLKLIWRGRTSVFFIEKTKTGYLVWEMTPEHVE</sequence>
<dbReference type="AlphaFoldDB" id="A0AAV5AY62"/>
<dbReference type="EMBL" id="BQKB01000053">
    <property type="protein sequence ID" value="GJM53942.1"/>
    <property type="molecule type" value="Genomic_DNA"/>
</dbReference>
<dbReference type="Proteomes" id="UP001208692">
    <property type="component" value="Unassembled WGS sequence"/>
</dbReference>
<evidence type="ECO:0000313" key="3">
    <source>
        <dbReference type="Proteomes" id="UP001207736"/>
    </source>
</evidence>
<gene>
    <name evidence="1" type="ORF">RCZ15_14200</name>
    <name evidence="2" type="ORF">RCZ16_22580</name>
</gene>
<proteinExistence type="predicted"/>
<evidence type="ECO:0000313" key="1">
    <source>
        <dbReference type="EMBL" id="GJM50447.1"/>
    </source>
</evidence>
<reference evidence="1 4" key="1">
    <citation type="submission" date="2021-11" db="EMBL/GenBank/DDBJ databases">
        <title>Draft genome sequence of Capnocytophaga sp. strain KC07075 isolated from cat oral cavity.</title>
        <authorList>
            <person name="Suzuki M."/>
            <person name="Imaoka K."/>
            <person name="Kimura M."/>
            <person name="Morikawa S."/>
            <person name="Maeda K."/>
        </authorList>
    </citation>
    <scope>NUCLEOTIDE SEQUENCE</scope>
    <source>
        <strain evidence="1">KC07075</strain>
        <strain evidence="2 4">KC07079</strain>
    </source>
</reference>
<evidence type="ECO:0000313" key="2">
    <source>
        <dbReference type="EMBL" id="GJM53942.1"/>
    </source>
</evidence>
<comment type="caution">
    <text evidence="1">The sequence shown here is derived from an EMBL/GenBank/DDBJ whole genome shotgun (WGS) entry which is preliminary data.</text>
</comment>
<evidence type="ECO:0000313" key="4">
    <source>
        <dbReference type="Proteomes" id="UP001208692"/>
    </source>
</evidence>
<dbReference type="EMBL" id="BQKA01000027">
    <property type="protein sequence ID" value="GJM50447.1"/>
    <property type="molecule type" value="Genomic_DNA"/>
</dbReference>
<keyword evidence="4" id="KW-1185">Reference proteome</keyword>
<dbReference type="Proteomes" id="UP001207736">
    <property type="component" value="Unassembled WGS sequence"/>
</dbReference>
<accession>A0AAV5AY62</accession>